<feature type="transmembrane region" description="Helical" evidence="2">
    <location>
        <begin position="453"/>
        <end position="477"/>
    </location>
</feature>
<evidence type="ECO:0000313" key="4">
    <source>
        <dbReference type="EMBL" id="OEU17145.1"/>
    </source>
</evidence>
<dbReference type="PROSITE" id="PS50850">
    <property type="entry name" value="MFS"/>
    <property type="match status" value="1"/>
</dbReference>
<accession>A0A1E7FGI4</accession>
<feature type="transmembrane region" description="Helical" evidence="2">
    <location>
        <begin position="179"/>
        <end position="202"/>
    </location>
</feature>
<keyword evidence="2" id="KW-1133">Transmembrane helix</keyword>
<keyword evidence="2" id="KW-0472">Membrane</keyword>
<feature type="transmembrane region" description="Helical" evidence="2">
    <location>
        <begin position="78"/>
        <end position="98"/>
    </location>
</feature>
<organism evidence="4 5">
    <name type="scientific">Fragilariopsis cylindrus CCMP1102</name>
    <dbReference type="NCBI Taxonomy" id="635003"/>
    <lineage>
        <taxon>Eukaryota</taxon>
        <taxon>Sar</taxon>
        <taxon>Stramenopiles</taxon>
        <taxon>Ochrophyta</taxon>
        <taxon>Bacillariophyta</taxon>
        <taxon>Bacillariophyceae</taxon>
        <taxon>Bacillariophycidae</taxon>
        <taxon>Bacillariales</taxon>
        <taxon>Bacillariaceae</taxon>
        <taxon>Fragilariopsis</taxon>
    </lineage>
</organism>
<dbReference type="InParanoid" id="A0A1E7FGI4"/>
<protein>
    <recommendedName>
        <fullName evidence="3">Major facilitator superfamily (MFS) profile domain-containing protein</fullName>
    </recommendedName>
</protein>
<evidence type="ECO:0000256" key="2">
    <source>
        <dbReference type="SAM" id="Phobius"/>
    </source>
</evidence>
<dbReference type="InterPro" id="IPR020846">
    <property type="entry name" value="MFS_dom"/>
</dbReference>
<dbReference type="Pfam" id="PF07690">
    <property type="entry name" value="MFS_1"/>
    <property type="match status" value="1"/>
</dbReference>
<dbReference type="AlphaFoldDB" id="A0A1E7FGI4"/>
<dbReference type="OrthoDB" id="197206at2759"/>
<feature type="transmembrane region" description="Helical" evidence="2">
    <location>
        <begin position="386"/>
        <end position="404"/>
    </location>
</feature>
<dbReference type="KEGG" id="fcy:FRACYDRAFT_225130"/>
<name>A0A1E7FGI4_9STRA</name>
<comment type="subcellular location">
    <subcellularLocation>
        <location evidence="1">Membrane</location>
        <topology evidence="1">Multi-pass membrane protein</topology>
    </subcellularLocation>
</comment>
<evidence type="ECO:0000256" key="1">
    <source>
        <dbReference type="ARBA" id="ARBA00004141"/>
    </source>
</evidence>
<feature type="transmembrane region" description="Helical" evidence="2">
    <location>
        <begin position="142"/>
        <end position="167"/>
    </location>
</feature>
<feature type="transmembrane region" description="Helical" evidence="2">
    <location>
        <begin position="37"/>
        <end position="58"/>
    </location>
</feature>
<dbReference type="PANTHER" id="PTHR23528:SF1">
    <property type="entry name" value="MAJOR FACILITATOR SUPERFAMILY (MFS) PROFILE DOMAIN-CONTAINING PROTEIN"/>
    <property type="match status" value="1"/>
</dbReference>
<dbReference type="GO" id="GO:0016020">
    <property type="term" value="C:membrane"/>
    <property type="evidence" value="ECO:0007669"/>
    <property type="project" value="UniProtKB-SubCell"/>
</dbReference>
<dbReference type="EMBL" id="KV784357">
    <property type="protein sequence ID" value="OEU17145.1"/>
    <property type="molecule type" value="Genomic_DNA"/>
</dbReference>
<proteinExistence type="predicted"/>
<dbReference type="InterPro" id="IPR011701">
    <property type="entry name" value="MFS"/>
</dbReference>
<dbReference type="Gene3D" id="1.20.1250.20">
    <property type="entry name" value="MFS general substrate transporter like domains"/>
    <property type="match status" value="2"/>
</dbReference>
<feature type="transmembrane region" description="Helical" evidence="2">
    <location>
        <begin position="323"/>
        <end position="340"/>
    </location>
</feature>
<sequence>MPFGVYMSTGDGTNEKTSLMADTDTYTTGEEGLLSTWTITCILSTAFAYGCIMTTLFLITLPIECDRIEKNTDIPKSVALGCFVAISGFTQLISPLAGMLSDTYRPPPQFQLGQRMPFLSLGAIFSVFGLLGEYINSYHKLWIPYAFFFGFHMIGLNISYAMMIALIPDQVPHSQTGKANGILAFLLVTGSLTGFGLFHFYFNGQIQKIYALYICIVILTTILTGLYAHDRDVRLLIERLEISESRRSLARDNHFSSSFIINSEMTRSQRRRRRRRLLLGPLSLLKTMIYDPIKMMDRNTLLATYTIDIQEHHDFFVVTASRLFYYCGSSVQTFFLYFLHDIIRVRDDPESAVATLAIASQLAGALFCYPVGWISDQFCDGRRRPFVYISCTLLGGVTLSMIFAKTMDQMTILCFLLGAANGSYLTMETSLAIDTLPKDYDDGPSGGNAQLLGIWGVAAFLGSALGPMIGGPLLYIFGNSGVTDAYFCGQPFGKEGVGV</sequence>
<dbReference type="GO" id="GO:0022857">
    <property type="term" value="F:transmembrane transporter activity"/>
    <property type="evidence" value="ECO:0007669"/>
    <property type="project" value="InterPro"/>
</dbReference>
<gene>
    <name evidence="4" type="ORF">FRACYDRAFT_225130</name>
</gene>
<evidence type="ECO:0000313" key="5">
    <source>
        <dbReference type="Proteomes" id="UP000095751"/>
    </source>
</evidence>
<feature type="domain" description="Major facilitator superfamily (MFS) profile" evidence="3">
    <location>
        <begin position="300"/>
        <end position="499"/>
    </location>
</feature>
<dbReference type="PANTHER" id="PTHR23528">
    <property type="match status" value="1"/>
</dbReference>
<reference evidence="4 5" key="1">
    <citation type="submission" date="2016-09" db="EMBL/GenBank/DDBJ databases">
        <title>Extensive genetic diversity and differential bi-allelic expression allows diatom success in the polar Southern Ocean.</title>
        <authorList>
            <consortium name="DOE Joint Genome Institute"/>
            <person name="Mock T."/>
            <person name="Otillar R.P."/>
            <person name="Strauss J."/>
            <person name="Dupont C."/>
            <person name="Frickenhaus S."/>
            <person name="Maumus F."/>
            <person name="Mcmullan M."/>
            <person name="Sanges R."/>
            <person name="Schmutz J."/>
            <person name="Toseland A."/>
            <person name="Valas R."/>
            <person name="Veluchamy A."/>
            <person name="Ward B.J."/>
            <person name="Allen A."/>
            <person name="Barry K."/>
            <person name="Falciatore A."/>
            <person name="Ferrante M."/>
            <person name="Fortunato A.E."/>
            <person name="Gloeckner G."/>
            <person name="Gruber A."/>
            <person name="Hipkin R."/>
            <person name="Janech M."/>
            <person name="Kroth P."/>
            <person name="Leese F."/>
            <person name="Lindquist E."/>
            <person name="Lyon B.R."/>
            <person name="Martin J."/>
            <person name="Mayer C."/>
            <person name="Parker M."/>
            <person name="Quesneville H."/>
            <person name="Raymond J."/>
            <person name="Uhlig C."/>
            <person name="Valentin K.U."/>
            <person name="Worden A.Z."/>
            <person name="Armbrust E.V."/>
            <person name="Bowler C."/>
            <person name="Green B."/>
            <person name="Moulton V."/>
            <person name="Van Oosterhout C."/>
            <person name="Grigoriev I."/>
        </authorList>
    </citation>
    <scope>NUCLEOTIDE SEQUENCE [LARGE SCALE GENOMIC DNA]</scope>
    <source>
        <strain evidence="4 5">CCMP1102</strain>
    </source>
</reference>
<dbReference type="SUPFAM" id="SSF103473">
    <property type="entry name" value="MFS general substrate transporter"/>
    <property type="match status" value="2"/>
</dbReference>
<evidence type="ECO:0000259" key="3">
    <source>
        <dbReference type="PROSITE" id="PS50850"/>
    </source>
</evidence>
<keyword evidence="5" id="KW-1185">Reference proteome</keyword>
<feature type="transmembrane region" description="Helical" evidence="2">
    <location>
        <begin position="352"/>
        <end position="374"/>
    </location>
</feature>
<feature type="transmembrane region" description="Helical" evidence="2">
    <location>
        <begin position="209"/>
        <end position="228"/>
    </location>
</feature>
<feature type="transmembrane region" description="Helical" evidence="2">
    <location>
        <begin position="411"/>
        <end position="433"/>
    </location>
</feature>
<dbReference type="Proteomes" id="UP000095751">
    <property type="component" value="Unassembled WGS sequence"/>
</dbReference>
<feature type="transmembrane region" description="Helical" evidence="2">
    <location>
        <begin position="118"/>
        <end position="135"/>
    </location>
</feature>
<keyword evidence="2" id="KW-0812">Transmembrane</keyword>
<dbReference type="InterPro" id="IPR036259">
    <property type="entry name" value="MFS_trans_sf"/>
</dbReference>